<evidence type="ECO:0000256" key="1">
    <source>
        <dbReference type="ARBA" id="ARBA00006756"/>
    </source>
</evidence>
<comment type="similarity">
    <text evidence="1 3">Belongs to the EXO70 family.</text>
</comment>
<dbReference type="Pfam" id="PF03081">
    <property type="entry name" value="Exo70_C"/>
    <property type="match status" value="1"/>
</dbReference>
<reference evidence="6" key="1">
    <citation type="submission" date="2024-06" db="EMBL/GenBank/DDBJ databases">
        <authorList>
            <person name="Ryan C."/>
        </authorList>
    </citation>
    <scope>NUCLEOTIDE SEQUENCE [LARGE SCALE GENOMIC DNA]</scope>
</reference>
<accession>A0ABC8WBX6</accession>
<protein>
    <recommendedName>
        <fullName evidence="3">Exocyst subunit Exo70 family protein</fullName>
    </recommendedName>
</protein>
<dbReference type="GO" id="GO:0015031">
    <property type="term" value="P:protein transport"/>
    <property type="evidence" value="ECO:0007669"/>
    <property type="project" value="UniProtKB-KW"/>
</dbReference>
<dbReference type="InterPro" id="IPR004140">
    <property type="entry name" value="Exo70"/>
</dbReference>
<dbReference type="Proteomes" id="UP001497457">
    <property type="component" value="Chromosome 12b"/>
</dbReference>
<evidence type="ECO:0000259" key="4">
    <source>
        <dbReference type="Pfam" id="PF03081"/>
    </source>
</evidence>
<keyword evidence="3" id="KW-0268">Exocytosis</keyword>
<dbReference type="PANTHER" id="PTHR12542">
    <property type="entry name" value="EXOCYST COMPLEX PROTEIN EXO70"/>
    <property type="match status" value="1"/>
</dbReference>
<name>A0ABC8WBX6_9POAL</name>
<evidence type="ECO:0000313" key="6">
    <source>
        <dbReference type="Proteomes" id="UP001497457"/>
    </source>
</evidence>
<dbReference type="AlphaFoldDB" id="A0ABC8WBX6"/>
<sequence length="551" mass="61793">MAGPGRLASVSECSELDFPAYSDVDSVRPFSRYLDAIRCISASRSGWSGCSRSSSSPSACTSSDHSPFAVDLLFEAETAAVDDKVLGDPGLREIAAQMVRDRHIHGLVMAFDREPGVLGRWFSELDVDWVVAGKDNGSIPDGSPDQWSVRRWTHALAVMVQALGGAQRYLRREWPTTAGGGIEDIEDALMKLSATDEPADGLLLARFSQASFSTMLGFADALASAKNDVRAVEKIWALLEVYTCVWDAAETLMPPLQAESRLLRNEDMKSLVREMEDVFSRSMHKMRQAIWTMIRDVKALITSKESWGAIPENGQVHYTTRLVAEHLKLFWRYRSALNPIIVLKQLSDSWDSNLSCGTAIFGRRTIYSTDQAIAYMIHQLQCQLEAAESRSFSDPSLRYLFLANNSDFVMQPFVDSFSDFPVRIISNEMGKIDGYLESYVSVSWEPVVSCLHDQFQTMLCFSKQPSLTTFMCELQRIYNAHKLRRIPNLHLRVRLRKAIIGKVIGAYEGYLADQYDVQDRYLGHDSGRGPPLPPRSSTSVMLDMLNELFEG</sequence>
<evidence type="ECO:0000256" key="3">
    <source>
        <dbReference type="RuleBase" id="RU365026"/>
    </source>
</evidence>
<reference evidence="5 6" key="2">
    <citation type="submission" date="2024-10" db="EMBL/GenBank/DDBJ databases">
        <authorList>
            <person name="Ryan C."/>
        </authorList>
    </citation>
    <scope>NUCLEOTIDE SEQUENCE [LARGE SCALE GENOMIC DNA]</scope>
</reference>
<keyword evidence="3" id="KW-0653">Protein transport</keyword>
<evidence type="ECO:0000256" key="2">
    <source>
        <dbReference type="ARBA" id="ARBA00022448"/>
    </source>
</evidence>
<proteinExistence type="inferred from homology"/>
<keyword evidence="2 3" id="KW-0813">Transport</keyword>
<dbReference type="EMBL" id="OZ075122">
    <property type="protein sequence ID" value="CAL4907173.1"/>
    <property type="molecule type" value="Genomic_DNA"/>
</dbReference>
<organism evidence="5 6">
    <name type="scientific">Urochloa decumbens</name>
    <dbReference type="NCBI Taxonomy" id="240449"/>
    <lineage>
        <taxon>Eukaryota</taxon>
        <taxon>Viridiplantae</taxon>
        <taxon>Streptophyta</taxon>
        <taxon>Embryophyta</taxon>
        <taxon>Tracheophyta</taxon>
        <taxon>Spermatophyta</taxon>
        <taxon>Magnoliopsida</taxon>
        <taxon>Liliopsida</taxon>
        <taxon>Poales</taxon>
        <taxon>Poaceae</taxon>
        <taxon>PACMAD clade</taxon>
        <taxon>Panicoideae</taxon>
        <taxon>Panicodae</taxon>
        <taxon>Paniceae</taxon>
        <taxon>Melinidinae</taxon>
        <taxon>Urochloa</taxon>
    </lineage>
</organism>
<comment type="function">
    <text evidence="3">Component of the exocyst complex.</text>
</comment>
<dbReference type="InterPro" id="IPR046364">
    <property type="entry name" value="Exo70_C"/>
</dbReference>
<gene>
    <name evidence="5" type="ORF">URODEC1_LOCUS12421</name>
</gene>
<dbReference type="SUPFAM" id="SSF74788">
    <property type="entry name" value="Cullin repeat-like"/>
    <property type="match status" value="1"/>
</dbReference>
<evidence type="ECO:0000313" key="5">
    <source>
        <dbReference type="EMBL" id="CAL4907173.1"/>
    </source>
</evidence>
<dbReference type="InterPro" id="IPR016159">
    <property type="entry name" value="Cullin_repeat-like_dom_sf"/>
</dbReference>
<dbReference type="Gene3D" id="1.20.1280.170">
    <property type="entry name" value="Exocyst complex component Exo70"/>
    <property type="match status" value="1"/>
</dbReference>
<dbReference type="GO" id="GO:0006887">
    <property type="term" value="P:exocytosis"/>
    <property type="evidence" value="ECO:0007669"/>
    <property type="project" value="UniProtKB-KW"/>
</dbReference>
<keyword evidence="6" id="KW-1185">Reference proteome</keyword>
<feature type="domain" description="Exocyst complex subunit Exo70 C-terminal" evidence="4">
    <location>
        <begin position="197"/>
        <end position="513"/>
    </location>
</feature>
<dbReference type="PANTHER" id="PTHR12542:SF40">
    <property type="entry name" value="EXOCYST SUBUNIT EXO70 FAMILY PROTEIN"/>
    <property type="match status" value="1"/>
</dbReference>